<feature type="non-terminal residue" evidence="3">
    <location>
        <position position="1"/>
    </location>
</feature>
<dbReference type="Pfam" id="PF12214">
    <property type="entry name" value="TPX2_importin"/>
    <property type="match status" value="1"/>
</dbReference>
<feature type="region of interest" description="Disordered" evidence="1">
    <location>
        <begin position="335"/>
        <end position="387"/>
    </location>
</feature>
<feature type="region of interest" description="Disordered" evidence="1">
    <location>
        <begin position="278"/>
        <end position="300"/>
    </location>
</feature>
<dbReference type="EMBL" id="JARKIK010001386">
    <property type="protein sequence ID" value="KAK8719758.1"/>
    <property type="molecule type" value="Genomic_DNA"/>
</dbReference>
<keyword evidence="4" id="KW-1185">Reference proteome</keyword>
<gene>
    <name evidence="3" type="ORF">OTU49_013798</name>
</gene>
<evidence type="ECO:0000256" key="1">
    <source>
        <dbReference type="SAM" id="MobiDB-lite"/>
    </source>
</evidence>
<protein>
    <recommendedName>
        <fullName evidence="2">TPX2 central domain-containing protein</fullName>
    </recommendedName>
</protein>
<feature type="compositionally biased region" description="Basic and acidic residues" evidence="1">
    <location>
        <begin position="218"/>
        <end position="244"/>
    </location>
</feature>
<organism evidence="3 4">
    <name type="scientific">Cherax quadricarinatus</name>
    <name type="common">Australian red claw crayfish</name>
    <dbReference type="NCBI Taxonomy" id="27406"/>
    <lineage>
        <taxon>Eukaryota</taxon>
        <taxon>Metazoa</taxon>
        <taxon>Ecdysozoa</taxon>
        <taxon>Arthropoda</taxon>
        <taxon>Crustacea</taxon>
        <taxon>Multicrustacea</taxon>
        <taxon>Malacostraca</taxon>
        <taxon>Eumalacostraca</taxon>
        <taxon>Eucarida</taxon>
        <taxon>Decapoda</taxon>
        <taxon>Pleocyemata</taxon>
        <taxon>Astacidea</taxon>
        <taxon>Parastacoidea</taxon>
        <taxon>Parastacidae</taxon>
        <taxon>Cherax</taxon>
    </lineage>
</organism>
<feature type="region of interest" description="Disordered" evidence="1">
    <location>
        <begin position="134"/>
        <end position="179"/>
    </location>
</feature>
<evidence type="ECO:0000313" key="4">
    <source>
        <dbReference type="Proteomes" id="UP001445076"/>
    </source>
</evidence>
<feature type="non-terminal residue" evidence="3">
    <location>
        <position position="435"/>
    </location>
</feature>
<dbReference type="Proteomes" id="UP001445076">
    <property type="component" value="Unassembled WGS sequence"/>
</dbReference>
<dbReference type="GO" id="GO:0005819">
    <property type="term" value="C:spindle"/>
    <property type="evidence" value="ECO:0007669"/>
    <property type="project" value="InterPro"/>
</dbReference>
<feature type="compositionally biased region" description="Basic and acidic residues" evidence="1">
    <location>
        <begin position="45"/>
        <end position="59"/>
    </location>
</feature>
<feature type="compositionally biased region" description="Polar residues" evidence="1">
    <location>
        <begin position="60"/>
        <end position="77"/>
    </location>
</feature>
<accession>A0AAW0VR60</accession>
<feature type="compositionally biased region" description="Polar residues" evidence="1">
    <location>
        <begin position="369"/>
        <end position="381"/>
    </location>
</feature>
<feature type="compositionally biased region" description="Polar residues" evidence="1">
    <location>
        <begin position="283"/>
        <end position="292"/>
    </location>
</feature>
<dbReference type="AlphaFoldDB" id="A0AAW0VR60"/>
<dbReference type="PANTHER" id="PTHR14326:SF44">
    <property type="entry name" value="TARGETING PROTEIN FOR XKLP2"/>
    <property type="match status" value="1"/>
</dbReference>
<name>A0AAW0VR60_CHEQU</name>
<dbReference type="GO" id="GO:0005874">
    <property type="term" value="C:microtubule"/>
    <property type="evidence" value="ECO:0007669"/>
    <property type="project" value="InterPro"/>
</dbReference>
<feature type="compositionally biased region" description="Basic and acidic residues" evidence="1">
    <location>
        <begin position="345"/>
        <end position="356"/>
    </location>
</feature>
<sequence length="435" mass="48662">DLTMANATTDDLYEYDAPKVYFDFNERENIEVDESYFDRSTSPKTMEDGEKGLLQKEPDSQSPSSLGVTVETSNPNVETPRRQRTSAVADSSNKENRSSLKKSGKRNSLSVLSSGVGVRQSPRLAAIAKAIRRSSAARLSLRKSSSSHNFKVNKVQKNKANHKSSAPRTGVKGLSPQDQKDLKVIAVFRQKMAENKKKCDPVTSGVGKSTKLGPTKPQEFHFATDSRLRNPKKNEPEKETKECSSKSAKLEPTVPKEFYFATDSRIKNQVITDESEAKDFTRSLRSGASADNTEAKKGLTIPQPFKLTETRKGKTEDGTKFVSIAELNLKFHTKTPQRFRSKRAGSHDDLNLEGKKKNNLGVTIPHTPNLCTRSRSRQVNYPTREEMEEKEFEEAQRHAFKAHPINKKVLEAPAGYQVEKKNPTVPEPFDITDSK</sequence>
<feature type="domain" description="TPX2 central" evidence="2">
    <location>
        <begin position="362"/>
        <end position="428"/>
    </location>
</feature>
<evidence type="ECO:0000259" key="2">
    <source>
        <dbReference type="Pfam" id="PF12214"/>
    </source>
</evidence>
<dbReference type="InterPro" id="IPR009675">
    <property type="entry name" value="TPX2_fam"/>
</dbReference>
<reference evidence="3 4" key="1">
    <citation type="journal article" date="2024" name="BMC Genomics">
        <title>Genome assembly of redclaw crayfish (Cherax quadricarinatus) provides insights into its immune adaptation and hypoxia tolerance.</title>
        <authorList>
            <person name="Liu Z."/>
            <person name="Zheng J."/>
            <person name="Li H."/>
            <person name="Fang K."/>
            <person name="Wang S."/>
            <person name="He J."/>
            <person name="Zhou D."/>
            <person name="Weng S."/>
            <person name="Chi M."/>
            <person name="Gu Z."/>
            <person name="He J."/>
            <person name="Li F."/>
            <person name="Wang M."/>
        </authorList>
    </citation>
    <scope>NUCLEOTIDE SEQUENCE [LARGE SCALE GENOMIC DNA]</scope>
    <source>
        <strain evidence="3">ZL_2023a</strain>
    </source>
</reference>
<feature type="region of interest" description="Disordered" evidence="1">
    <location>
        <begin position="32"/>
        <end position="117"/>
    </location>
</feature>
<feature type="compositionally biased region" description="Basic residues" evidence="1">
    <location>
        <begin position="335"/>
        <end position="344"/>
    </location>
</feature>
<dbReference type="GO" id="GO:0060236">
    <property type="term" value="P:regulation of mitotic spindle organization"/>
    <property type="evidence" value="ECO:0007669"/>
    <property type="project" value="InterPro"/>
</dbReference>
<dbReference type="PANTHER" id="PTHR14326">
    <property type="entry name" value="TARGETING PROTEIN FOR XKLP2"/>
    <property type="match status" value="1"/>
</dbReference>
<feature type="compositionally biased region" description="Low complexity" evidence="1">
    <location>
        <begin position="134"/>
        <end position="147"/>
    </location>
</feature>
<dbReference type="InterPro" id="IPR027330">
    <property type="entry name" value="TPX2_central_dom"/>
</dbReference>
<proteinExistence type="predicted"/>
<evidence type="ECO:0000313" key="3">
    <source>
        <dbReference type="EMBL" id="KAK8719758.1"/>
    </source>
</evidence>
<feature type="region of interest" description="Disordered" evidence="1">
    <location>
        <begin position="413"/>
        <end position="435"/>
    </location>
</feature>
<comment type="caution">
    <text evidence="3">The sequence shown here is derived from an EMBL/GenBank/DDBJ whole genome shotgun (WGS) entry which is preliminary data.</text>
</comment>
<feature type="region of interest" description="Disordered" evidence="1">
    <location>
        <begin position="194"/>
        <end position="249"/>
    </location>
</feature>
<feature type="compositionally biased region" description="Low complexity" evidence="1">
    <location>
        <begin position="108"/>
        <end position="117"/>
    </location>
</feature>